<dbReference type="PANTHER" id="PTHR43760">
    <property type="entry name" value="ENDORIBONUCLEASE-RELATED"/>
    <property type="match status" value="1"/>
</dbReference>
<dbReference type="CDD" id="cd02199">
    <property type="entry name" value="YjgF_YER057c_UK114_like_1"/>
    <property type="match status" value="1"/>
</dbReference>
<proteinExistence type="predicted"/>
<feature type="domain" description="Endoribonuclease L-PSP/chorismate mutase-like" evidence="1">
    <location>
        <begin position="14"/>
        <end position="151"/>
    </location>
</feature>
<dbReference type="InterPro" id="IPR035959">
    <property type="entry name" value="RutC-like_sf"/>
</dbReference>
<dbReference type="InterPro" id="IPR013813">
    <property type="entry name" value="Endoribo_LPSP/chorism_mut-like"/>
</dbReference>
<dbReference type="AlphaFoldDB" id="M7P082"/>
<dbReference type="eggNOG" id="COG0251">
    <property type="taxonomic scope" value="Bacteria"/>
</dbReference>
<accession>M7P082</accession>
<dbReference type="PANTHER" id="PTHR43760:SF1">
    <property type="entry name" value="ENDORIBONUCLEASE L-PSP_CHORISMATE MUTASE-LIKE DOMAIN-CONTAINING PROTEIN"/>
    <property type="match status" value="1"/>
</dbReference>
<keyword evidence="3" id="KW-1185">Reference proteome</keyword>
<gene>
    <name evidence="2" type="ORF">C772_00949</name>
</gene>
<dbReference type="Proteomes" id="UP000011919">
    <property type="component" value="Unassembled WGS sequence"/>
</dbReference>
<dbReference type="SUPFAM" id="SSF55298">
    <property type="entry name" value="YjgF-like"/>
    <property type="match status" value="1"/>
</dbReference>
<name>M7P082_9BACL</name>
<dbReference type="Pfam" id="PF14588">
    <property type="entry name" value="YjgF_endoribonc"/>
    <property type="match status" value="1"/>
</dbReference>
<evidence type="ECO:0000259" key="1">
    <source>
        <dbReference type="Pfam" id="PF14588"/>
    </source>
</evidence>
<evidence type="ECO:0000313" key="2">
    <source>
        <dbReference type="EMBL" id="EMR07300.1"/>
    </source>
</evidence>
<organism evidence="2 3">
    <name type="scientific">Bhargavaea cecembensis DSE10</name>
    <dbReference type="NCBI Taxonomy" id="1235279"/>
    <lineage>
        <taxon>Bacteria</taxon>
        <taxon>Bacillati</taxon>
        <taxon>Bacillota</taxon>
        <taxon>Bacilli</taxon>
        <taxon>Bacillales</taxon>
        <taxon>Caryophanaceae</taxon>
        <taxon>Bhargavaea</taxon>
    </lineage>
</organism>
<dbReference type="STRING" id="1235279.C772_00949"/>
<dbReference type="EMBL" id="AOFT01000003">
    <property type="protein sequence ID" value="EMR07300.1"/>
    <property type="molecule type" value="Genomic_DNA"/>
</dbReference>
<dbReference type="Gene3D" id="3.30.1330.40">
    <property type="entry name" value="RutC-like"/>
    <property type="match status" value="1"/>
</dbReference>
<reference evidence="2 3" key="1">
    <citation type="journal article" date="2013" name="Genome Announc.">
        <title>Draft Genome Sequence of Bhargavaea cecembensis Strain DSE10T, Isolated from a Deep-Sea Sediment Sample Collected at a Depth of 5,904 m from the Chagos-Laccadive Ridge System in the Indian Ocean.</title>
        <authorList>
            <person name="Shivaji S."/>
            <person name="Ara S."/>
            <person name="Begum Z."/>
            <person name="Ruth M."/>
            <person name="Singh A."/>
            <person name="Kumar Pinnaka A."/>
        </authorList>
    </citation>
    <scope>NUCLEOTIDE SEQUENCE [LARGE SCALE GENOMIC DNA]</scope>
    <source>
        <strain evidence="2 3">DSE10</strain>
    </source>
</reference>
<evidence type="ECO:0000313" key="3">
    <source>
        <dbReference type="Proteomes" id="UP000011919"/>
    </source>
</evidence>
<dbReference type="PATRIC" id="fig|1235279.3.peg.954"/>
<protein>
    <submittedName>
        <fullName evidence="2">Endoribonuclease L-PSP</fullName>
    </submittedName>
</protein>
<sequence>MQMLKGVSEIEKIEYRLKELGLELPEAVVPLYSYVPVTIHHGTAYMSGQVPRIDGSVPYPGKVGQDVTVEQARELAEYCVLKGLSVLKAEIGSLDRVERVLKVTGFVQTASGFYEPSKVLDAASELLVKIFGEKGRHARSAIGAAELPDNTPVEIEFIFAVDIPAE</sequence>
<comment type="caution">
    <text evidence="2">The sequence shown here is derived from an EMBL/GenBank/DDBJ whole genome shotgun (WGS) entry which is preliminary data.</text>
</comment>